<sequence length="124" mass="14088">MTNSYNKWSNSQQKFITNSYHKFIKIKDFSYLHITKCKIHKEILKLVFFYLRTWTPGPGGGRVSGEVASGGQRLDSAAVERAGGRRRLSLGDFLLASFSISVRATAWVWEFGTLATSAFYVERK</sequence>
<dbReference type="Proteomes" id="UP000249390">
    <property type="component" value="Unassembled WGS sequence"/>
</dbReference>
<organism evidence="1 2">
    <name type="scientific">Cuscuta australis</name>
    <dbReference type="NCBI Taxonomy" id="267555"/>
    <lineage>
        <taxon>Eukaryota</taxon>
        <taxon>Viridiplantae</taxon>
        <taxon>Streptophyta</taxon>
        <taxon>Embryophyta</taxon>
        <taxon>Tracheophyta</taxon>
        <taxon>Spermatophyta</taxon>
        <taxon>Magnoliopsida</taxon>
        <taxon>eudicotyledons</taxon>
        <taxon>Gunneridae</taxon>
        <taxon>Pentapetalae</taxon>
        <taxon>asterids</taxon>
        <taxon>lamiids</taxon>
        <taxon>Solanales</taxon>
        <taxon>Convolvulaceae</taxon>
        <taxon>Cuscuteae</taxon>
        <taxon>Cuscuta</taxon>
        <taxon>Cuscuta subgen. Grammica</taxon>
        <taxon>Cuscuta sect. Cleistogrammica</taxon>
    </lineage>
</organism>
<gene>
    <name evidence="1" type="ORF">DM860_002530</name>
</gene>
<dbReference type="AlphaFoldDB" id="A0A328CYL8"/>
<proteinExistence type="predicted"/>
<accession>A0A328CYL8</accession>
<comment type="caution">
    <text evidence="1">The sequence shown here is derived from an EMBL/GenBank/DDBJ whole genome shotgun (WGS) entry which is preliminary data.</text>
</comment>
<evidence type="ECO:0000313" key="1">
    <source>
        <dbReference type="EMBL" id="RAL38552.1"/>
    </source>
</evidence>
<name>A0A328CYL8_9ASTE</name>
<evidence type="ECO:0000313" key="2">
    <source>
        <dbReference type="Proteomes" id="UP000249390"/>
    </source>
</evidence>
<keyword evidence="2" id="KW-1185">Reference proteome</keyword>
<reference evidence="1 2" key="1">
    <citation type="submission" date="2018-06" db="EMBL/GenBank/DDBJ databases">
        <title>The Genome of Cuscuta australis (Dodder) Provides Insight into the Evolution of Plant Parasitism.</title>
        <authorList>
            <person name="Liu H."/>
        </authorList>
    </citation>
    <scope>NUCLEOTIDE SEQUENCE [LARGE SCALE GENOMIC DNA]</scope>
    <source>
        <strain evidence="2">cv. Yunnan</strain>
        <tissue evidence="1">Vines</tissue>
    </source>
</reference>
<protein>
    <submittedName>
        <fullName evidence="1">Uncharacterized protein</fullName>
    </submittedName>
</protein>
<dbReference type="EMBL" id="NQVE01000209">
    <property type="protein sequence ID" value="RAL38552.1"/>
    <property type="molecule type" value="Genomic_DNA"/>
</dbReference>